<dbReference type="GO" id="GO:0007156">
    <property type="term" value="P:homophilic cell adhesion via plasma membrane adhesion molecules"/>
    <property type="evidence" value="ECO:0007669"/>
    <property type="project" value="InterPro"/>
</dbReference>
<dbReference type="SMART" id="SM00112">
    <property type="entry name" value="CA"/>
    <property type="match status" value="1"/>
</dbReference>
<dbReference type="GO" id="GO:0005911">
    <property type="term" value="C:cell-cell junction"/>
    <property type="evidence" value="ECO:0007669"/>
    <property type="project" value="TreeGrafter"/>
</dbReference>
<evidence type="ECO:0000259" key="9">
    <source>
        <dbReference type="PROSITE" id="PS50268"/>
    </source>
</evidence>
<dbReference type="GO" id="GO:0009653">
    <property type="term" value="P:anatomical structure morphogenesis"/>
    <property type="evidence" value="ECO:0007669"/>
    <property type="project" value="UniProtKB-ARBA"/>
</dbReference>
<dbReference type="PROSITE" id="PS00232">
    <property type="entry name" value="CADHERIN_1"/>
    <property type="match status" value="1"/>
</dbReference>
<dbReference type="EMBL" id="GECU01001569">
    <property type="protein sequence ID" value="JAT06138.1"/>
    <property type="molecule type" value="Transcribed_RNA"/>
</dbReference>
<dbReference type="AlphaFoldDB" id="A0A1B6K3X5"/>
<keyword evidence="4 8" id="KW-0106">Calcium</keyword>
<dbReference type="InterPro" id="IPR050971">
    <property type="entry name" value="Cadherin-domain_protein"/>
</dbReference>
<feature type="domain" description="Cadherin" evidence="9">
    <location>
        <begin position="94"/>
        <end position="198"/>
    </location>
</feature>
<feature type="non-terminal residue" evidence="10">
    <location>
        <position position="1"/>
    </location>
</feature>
<protein>
    <recommendedName>
        <fullName evidence="9">Cadherin domain-containing protein</fullName>
    </recommendedName>
</protein>
<dbReference type="Gene3D" id="2.60.40.60">
    <property type="entry name" value="Cadherins"/>
    <property type="match status" value="2"/>
</dbReference>
<evidence type="ECO:0000256" key="5">
    <source>
        <dbReference type="ARBA" id="ARBA00022889"/>
    </source>
</evidence>
<dbReference type="PANTHER" id="PTHR24025">
    <property type="entry name" value="DESMOGLEIN FAMILY MEMBER"/>
    <property type="match status" value="1"/>
</dbReference>
<evidence type="ECO:0000313" key="10">
    <source>
        <dbReference type="EMBL" id="JAT06138.1"/>
    </source>
</evidence>
<evidence type="ECO:0000256" key="4">
    <source>
        <dbReference type="ARBA" id="ARBA00022837"/>
    </source>
</evidence>
<dbReference type="PRINTS" id="PR00205">
    <property type="entry name" value="CADHERIN"/>
</dbReference>
<name>A0A1B6K3X5_9HEMI</name>
<dbReference type="InterPro" id="IPR020894">
    <property type="entry name" value="Cadherin_CS"/>
</dbReference>
<sequence>PLTISRSCKVRYIQPDDPRFLVEMQGGDLVAGENFCIPTDPPWLVQLTVDYLCEKTRALLSPASHTIKVYFVHRRESDGSRVRRDLQSKAPVFEKVLYTATVAEEQPAGLSVCTVSARDPAGGPLSYAMVSLLDARSQGMFTIDPKSGIVSTLTSLDRELMDVHYFRVTASDKSFPPHSATTTLQVHVQDTNDHAPVFEAESGEYQATVRESVPVGSTVTTVRATDKDMGHNAE</sequence>
<dbReference type="GO" id="GO:0060429">
    <property type="term" value="P:epithelium development"/>
    <property type="evidence" value="ECO:0007669"/>
    <property type="project" value="UniProtKB-ARBA"/>
</dbReference>
<dbReference type="FunFam" id="2.60.40.60:FF:000020">
    <property type="entry name" value="Dachsous cadherin-related 1b"/>
    <property type="match status" value="1"/>
</dbReference>
<evidence type="ECO:0000256" key="2">
    <source>
        <dbReference type="ARBA" id="ARBA00022692"/>
    </source>
</evidence>
<evidence type="ECO:0000256" key="6">
    <source>
        <dbReference type="ARBA" id="ARBA00022989"/>
    </source>
</evidence>
<dbReference type="SUPFAM" id="SSF49313">
    <property type="entry name" value="Cadherin-like"/>
    <property type="match status" value="2"/>
</dbReference>
<evidence type="ECO:0000256" key="8">
    <source>
        <dbReference type="PROSITE-ProRule" id="PRU00043"/>
    </source>
</evidence>
<gene>
    <name evidence="10" type="ORF">g.2601</name>
</gene>
<dbReference type="Pfam" id="PF00028">
    <property type="entry name" value="Cadherin"/>
    <property type="match status" value="1"/>
</dbReference>
<organism evidence="10">
    <name type="scientific">Homalodisca liturata</name>
    <dbReference type="NCBI Taxonomy" id="320908"/>
    <lineage>
        <taxon>Eukaryota</taxon>
        <taxon>Metazoa</taxon>
        <taxon>Ecdysozoa</taxon>
        <taxon>Arthropoda</taxon>
        <taxon>Hexapoda</taxon>
        <taxon>Insecta</taxon>
        <taxon>Pterygota</taxon>
        <taxon>Neoptera</taxon>
        <taxon>Paraneoptera</taxon>
        <taxon>Hemiptera</taxon>
        <taxon>Auchenorrhyncha</taxon>
        <taxon>Membracoidea</taxon>
        <taxon>Cicadellidae</taxon>
        <taxon>Cicadellinae</taxon>
        <taxon>Proconiini</taxon>
        <taxon>Homalodisca</taxon>
    </lineage>
</organism>
<keyword evidence="2" id="KW-0812">Transmembrane</keyword>
<dbReference type="GO" id="GO:0005509">
    <property type="term" value="F:calcium ion binding"/>
    <property type="evidence" value="ECO:0007669"/>
    <property type="project" value="UniProtKB-UniRule"/>
</dbReference>
<evidence type="ECO:0000256" key="7">
    <source>
        <dbReference type="ARBA" id="ARBA00023136"/>
    </source>
</evidence>
<dbReference type="PANTHER" id="PTHR24025:SF23">
    <property type="entry name" value="NEURAL-CADHERIN"/>
    <property type="match status" value="1"/>
</dbReference>
<accession>A0A1B6K3X5</accession>
<evidence type="ECO:0000256" key="1">
    <source>
        <dbReference type="ARBA" id="ARBA00004370"/>
    </source>
</evidence>
<keyword evidence="6" id="KW-1133">Transmembrane helix</keyword>
<reference evidence="10" key="1">
    <citation type="submission" date="2015-11" db="EMBL/GenBank/DDBJ databases">
        <title>De novo transcriptome assembly of four potential Pierce s Disease insect vectors from Arizona vineyards.</title>
        <authorList>
            <person name="Tassone E.E."/>
        </authorList>
    </citation>
    <scope>NUCLEOTIDE SEQUENCE</scope>
</reference>
<feature type="non-terminal residue" evidence="10">
    <location>
        <position position="234"/>
    </location>
</feature>
<dbReference type="GO" id="GO:0005886">
    <property type="term" value="C:plasma membrane"/>
    <property type="evidence" value="ECO:0007669"/>
    <property type="project" value="InterPro"/>
</dbReference>
<dbReference type="PROSITE" id="PS50268">
    <property type="entry name" value="CADHERIN_2"/>
    <property type="match status" value="1"/>
</dbReference>
<comment type="subcellular location">
    <subcellularLocation>
        <location evidence="1">Membrane</location>
    </subcellularLocation>
</comment>
<keyword evidence="3" id="KW-0677">Repeat</keyword>
<keyword evidence="5" id="KW-0130">Cell adhesion</keyword>
<evidence type="ECO:0000256" key="3">
    <source>
        <dbReference type="ARBA" id="ARBA00022737"/>
    </source>
</evidence>
<dbReference type="CDD" id="cd11304">
    <property type="entry name" value="Cadherin_repeat"/>
    <property type="match status" value="2"/>
</dbReference>
<dbReference type="InterPro" id="IPR002126">
    <property type="entry name" value="Cadherin-like_dom"/>
</dbReference>
<dbReference type="InterPro" id="IPR015919">
    <property type="entry name" value="Cadherin-like_sf"/>
</dbReference>
<proteinExistence type="predicted"/>
<keyword evidence="7" id="KW-0472">Membrane</keyword>